<feature type="region of interest" description="Disordered" evidence="1">
    <location>
        <begin position="251"/>
        <end position="271"/>
    </location>
</feature>
<evidence type="ECO:0000313" key="2">
    <source>
        <dbReference type="EMBL" id="KAK8028835.1"/>
    </source>
</evidence>
<gene>
    <name evidence="2" type="ORF">PG991_005891</name>
</gene>
<comment type="caution">
    <text evidence="2">The sequence shown here is derived from an EMBL/GenBank/DDBJ whole genome shotgun (WGS) entry which is preliminary data.</text>
</comment>
<dbReference type="EMBL" id="JAQQWI010000007">
    <property type="protein sequence ID" value="KAK8028835.1"/>
    <property type="molecule type" value="Genomic_DNA"/>
</dbReference>
<proteinExistence type="predicted"/>
<evidence type="ECO:0000313" key="3">
    <source>
        <dbReference type="Proteomes" id="UP001396898"/>
    </source>
</evidence>
<feature type="compositionally biased region" description="Basic and acidic residues" evidence="1">
    <location>
        <begin position="251"/>
        <end position="263"/>
    </location>
</feature>
<name>A0ABR1SAG8_9PEZI</name>
<protein>
    <submittedName>
        <fullName evidence="2">Uncharacterized protein</fullName>
    </submittedName>
</protein>
<sequence>MAHSTREQPRERDHTFWATHFHQRGYKRPGQQHQHRGFYHGRSGGVSSQDNYLIPNNNNPGKTLSSVIYNPRPFDHPESERQHLQYLLVEQNRRAVHLFSQIPALDEAHAFGSAHEQRQARRDRAWLLRCIEEAVDREREILVRLSEIQVEILCRERWHMVDQQKAFRRQQHGAWGYGWAGEGDVSDRQRGQSRGASPRHHQDNTGPAIVSSYAQQQHVWSADPHCPSMAAAPLTDVTRWCQDFATPDAVDQSRLRTSGDRTGGHLAYRPRSYSDLSNPSFAKEVEVLQHATSCNPVLPVSRLPDRRRSLPIMHYN</sequence>
<feature type="region of interest" description="Disordered" evidence="1">
    <location>
        <begin position="22"/>
        <end position="44"/>
    </location>
</feature>
<reference evidence="2 3" key="1">
    <citation type="submission" date="2023-01" db="EMBL/GenBank/DDBJ databases">
        <title>Analysis of 21 Apiospora genomes using comparative genomics revels a genus with tremendous synthesis potential of carbohydrate active enzymes and secondary metabolites.</title>
        <authorList>
            <person name="Sorensen T."/>
        </authorList>
    </citation>
    <scope>NUCLEOTIDE SEQUENCE [LARGE SCALE GENOMIC DNA]</scope>
    <source>
        <strain evidence="2 3">CBS 20057</strain>
    </source>
</reference>
<organism evidence="2 3">
    <name type="scientific">Apiospora marii</name>
    <dbReference type="NCBI Taxonomy" id="335849"/>
    <lineage>
        <taxon>Eukaryota</taxon>
        <taxon>Fungi</taxon>
        <taxon>Dikarya</taxon>
        <taxon>Ascomycota</taxon>
        <taxon>Pezizomycotina</taxon>
        <taxon>Sordariomycetes</taxon>
        <taxon>Xylariomycetidae</taxon>
        <taxon>Amphisphaeriales</taxon>
        <taxon>Apiosporaceae</taxon>
        <taxon>Apiospora</taxon>
    </lineage>
</organism>
<keyword evidence="3" id="KW-1185">Reference proteome</keyword>
<feature type="region of interest" description="Disordered" evidence="1">
    <location>
        <begin position="178"/>
        <end position="206"/>
    </location>
</feature>
<evidence type="ECO:0000256" key="1">
    <source>
        <dbReference type="SAM" id="MobiDB-lite"/>
    </source>
</evidence>
<dbReference type="Proteomes" id="UP001396898">
    <property type="component" value="Unassembled WGS sequence"/>
</dbReference>
<accession>A0ABR1SAG8</accession>